<feature type="chain" id="PRO_5046808056" description="SbsC C-terminal domain-containing protein" evidence="2">
    <location>
        <begin position="26"/>
        <end position="361"/>
    </location>
</feature>
<evidence type="ECO:0008006" key="5">
    <source>
        <dbReference type="Google" id="ProtNLM"/>
    </source>
</evidence>
<name>A0ABQ1ZSP1_9BACL</name>
<feature type="coiled-coil region" evidence="1">
    <location>
        <begin position="141"/>
        <end position="178"/>
    </location>
</feature>
<accession>A0ABQ1ZSP1</accession>
<dbReference type="EMBL" id="BMDD01000001">
    <property type="protein sequence ID" value="GGH74123.1"/>
    <property type="molecule type" value="Genomic_DNA"/>
</dbReference>
<dbReference type="Gene3D" id="6.10.250.3150">
    <property type="match status" value="1"/>
</dbReference>
<keyword evidence="2" id="KW-0732">Signal</keyword>
<organism evidence="3 4">
    <name type="scientific">Saccharibacillus endophyticus</name>
    <dbReference type="NCBI Taxonomy" id="2060666"/>
    <lineage>
        <taxon>Bacteria</taxon>
        <taxon>Bacillati</taxon>
        <taxon>Bacillota</taxon>
        <taxon>Bacilli</taxon>
        <taxon>Bacillales</taxon>
        <taxon>Paenibacillaceae</taxon>
        <taxon>Saccharibacillus</taxon>
    </lineage>
</organism>
<dbReference type="RefSeq" id="WP_172247087.1">
    <property type="nucleotide sequence ID" value="NZ_BMDD01000001.1"/>
</dbReference>
<dbReference type="Proteomes" id="UP000605427">
    <property type="component" value="Unassembled WGS sequence"/>
</dbReference>
<feature type="signal peptide" evidence="2">
    <location>
        <begin position="1"/>
        <end position="25"/>
    </location>
</feature>
<reference evidence="4" key="1">
    <citation type="journal article" date="2019" name="Int. J. Syst. Evol. Microbiol.">
        <title>The Global Catalogue of Microorganisms (GCM) 10K type strain sequencing project: providing services to taxonomists for standard genome sequencing and annotation.</title>
        <authorList>
            <consortium name="The Broad Institute Genomics Platform"/>
            <consortium name="The Broad Institute Genome Sequencing Center for Infectious Disease"/>
            <person name="Wu L."/>
            <person name="Ma J."/>
        </authorList>
    </citation>
    <scope>NUCLEOTIDE SEQUENCE [LARGE SCALE GENOMIC DNA]</scope>
    <source>
        <strain evidence="4">CCM 8702</strain>
    </source>
</reference>
<proteinExistence type="predicted"/>
<evidence type="ECO:0000256" key="1">
    <source>
        <dbReference type="SAM" id="Coils"/>
    </source>
</evidence>
<keyword evidence="4" id="KW-1185">Reference proteome</keyword>
<evidence type="ECO:0000313" key="3">
    <source>
        <dbReference type="EMBL" id="GGH74123.1"/>
    </source>
</evidence>
<keyword evidence="1" id="KW-0175">Coiled coil</keyword>
<feature type="coiled-coil region" evidence="1">
    <location>
        <begin position="46"/>
        <end position="87"/>
    </location>
</feature>
<sequence>MSKRLCAGLLATVLICGAPAGSAVAEAMPGEWTPEQRKLLQDTLSLNELQRDTQRIAEEQNELSKQRKQLNEEVRRLEARISENQERTGIIVRTQYMQQQRPFLLSLLNARSFGEFNRLYTYYRLAIRHDEKILTGFREDTDALQKRRDQLAANSARLEEVKSGIEEQRSRLLALQKDIDDGLLTSDDPESLNRLAEELNTYWDNVGLYEVDEYFSELAAASNNLPGYLQDSGKLKVSGLGTRYTIELTDQELNDFLRSQNSDFENFAFSFEDGLVVAEGRRDRLTLRIEGRYTLETEPQNAVLFHVDRLVFNGLELPASTRAELEQKYDLGFYPQQVAPVEVREVEMADGHLKISLRLVL</sequence>
<protein>
    <recommendedName>
        <fullName evidence="5">SbsC C-terminal domain-containing protein</fullName>
    </recommendedName>
</protein>
<evidence type="ECO:0000313" key="4">
    <source>
        <dbReference type="Proteomes" id="UP000605427"/>
    </source>
</evidence>
<evidence type="ECO:0000256" key="2">
    <source>
        <dbReference type="SAM" id="SignalP"/>
    </source>
</evidence>
<gene>
    <name evidence="3" type="ORF">GCM10007362_13910</name>
</gene>
<comment type="caution">
    <text evidence="3">The sequence shown here is derived from an EMBL/GenBank/DDBJ whole genome shotgun (WGS) entry which is preliminary data.</text>
</comment>